<comment type="caution">
    <text evidence="3">The sequence shown here is derived from an EMBL/GenBank/DDBJ whole genome shotgun (WGS) entry which is preliminary data.</text>
</comment>
<evidence type="ECO:0000256" key="2">
    <source>
        <dbReference type="SAM" id="SignalP"/>
    </source>
</evidence>
<reference evidence="3 4" key="1">
    <citation type="submission" date="2014-02" db="EMBL/GenBank/DDBJ databases">
        <title>Vibrio fortis Dalian14 Genome Sequencing.</title>
        <authorList>
            <person name="Wang Y."/>
            <person name="Song L."/>
            <person name="Liu G."/>
            <person name="Ding J."/>
        </authorList>
    </citation>
    <scope>NUCLEOTIDE SEQUENCE [LARGE SCALE GENOMIC DNA]</scope>
    <source>
        <strain evidence="3 4">Dalian14</strain>
    </source>
</reference>
<keyword evidence="2" id="KW-0732">Signal</keyword>
<evidence type="ECO:0000313" key="3">
    <source>
        <dbReference type="EMBL" id="KDN27904.1"/>
    </source>
</evidence>
<feature type="signal peptide" evidence="2">
    <location>
        <begin position="1"/>
        <end position="23"/>
    </location>
</feature>
<dbReference type="STRING" id="212667.VFDL14_02675"/>
<name>A0A066UUT6_9VIBR</name>
<evidence type="ECO:0000256" key="1">
    <source>
        <dbReference type="SAM" id="Coils"/>
    </source>
</evidence>
<proteinExistence type="predicted"/>
<evidence type="ECO:0000313" key="4">
    <source>
        <dbReference type="Proteomes" id="UP000027219"/>
    </source>
</evidence>
<dbReference type="AlphaFoldDB" id="A0A066UUT6"/>
<sequence length="435" mass="48196">MRAKKIALVVGMLLGVAGCQSTPADQSGTSQATNKDVQASSEVRSFDSIQTTYTEWETKLEAHSQYALYAPENYKELLGAWSDAQEIYADIAKDQTLITDSYSIFSSQTYAQAFDEKIETVKSNYEAILVLKDKADQVLADSIAQMDYLKLLGADTMFKSNYKRLYSEYKELFNYVLVDELEDAQEAQVEFLNNARVLEVKVAHKKYIVPLKEKLELLEDEDFHEVVPLTFAKATSQIELAESKVKATPREKSIIQDAIAAAEFELNHVRSVAHEVKLLASIKDDKFEQAVLNAENQLLNISKAVNEQDYRDVGLRLQSEKIVASIKKLKSSDLTSELTQEIEALTAKLAKLETENQQQAQQLVDTNKQTELLTEQVSKSDAHIKSLEDLVSSLKVQASGAAAEPVAQPAVEAVTAPAADEAASKVETVAEVENS</sequence>
<accession>A0A066UUT6</accession>
<protein>
    <submittedName>
        <fullName evidence="3">ATPase</fullName>
    </submittedName>
</protein>
<organism evidence="3 4">
    <name type="scientific">Vibrio fortis</name>
    <dbReference type="NCBI Taxonomy" id="212667"/>
    <lineage>
        <taxon>Bacteria</taxon>
        <taxon>Pseudomonadati</taxon>
        <taxon>Pseudomonadota</taxon>
        <taxon>Gammaproteobacteria</taxon>
        <taxon>Vibrionales</taxon>
        <taxon>Vibrionaceae</taxon>
        <taxon>Vibrio</taxon>
    </lineage>
</organism>
<keyword evidence="1" id="KW-0175">Coiled coil</keyword>
<dbReference type="Proteomes" id="UP000027219">
    <property type="component" value="Unassembled WGS sequence"/>
</dbReference>
<feature type="chain" id="PRO_5001627546" evidence="2">
    <location>
        <begin position="24"/>
        <end position="435"/>
    </location>
</feature>
<dbReference type="PROSITE" id="PS51257">
    <property type="entry name" value="PROKAR_LIPOPROTEIN"/>
    <property type="match status" value="1"/>
</dbReference>
<gene>
    <name evidence="3" type="ORF">VFDL14_02675</name>
</gene>
<dbReference type="EMBL" id="JFFR01000025">
    <property type="protein sequence ID" value="KDN27904.1"/>
    <property type="molecule type" value="Genomic_DNA"/>
</dbReference>
<dbReference type="RefSeq" id="WP_032552116.1">
    <property type="nucleotide sequence ID" value="NZ_JFFR01000025.1"/>
</dbReference>
<dbReference type="OrthoDB" id="5901624at2"/>
<keyword evidence="4" id="KW-1185">Reference proteome</keyword>
<feature type="coiled-coil region" evidence="1">
    <location>
        <begin position="335"/>
        <end position="369"/>
    </location>
</feature>